<organism evidence="2 3">
    <name type="scientific">Pedosphaera parvula (strain Ellin514)</name>
    <dbReference type="NCBI Taxonomy" id="320771"/>
    <lineage>
        <taxon>Bacteria</taxon>
        <taxon>Pseudomonadati</taxon>
        <taxon>Verrucomicrobiota</taxon>
        <taxon>Pedosphaerae</taxon>
        <taxon>Pedosphaerales</taxon>
        <taxon>Pedosphaeraceae</taxon>
        <taxon>Pedosphaera</taxon>
    </lineage>
</organism>
<sequence>MNYRRPNQSETVQAYNQKSNTSSYRGSGITVAAPILYNHSGSATLIATA</sequence>
<evidence type="ECO:0000313" key="2">
    <source>
        <dbReference type="EMBL" id="EEF59549.1"/>
    </source>
</evidence>
<keyword evidence="3" id="KW-1185">Reference proteome</keyword>
<proteinExistence type="predicted"/>
<evidence type="ECO:0000256" key="1">
    <source>
        <dbReference type="SAM" id="MobiDB-lite"/>
    </source>
</evidence>
<evidence type="ECO:0000313" key="3">
    <source>
        <dbReference type="Proteomes" id="UP000003688"/>
    </source>
</evidence>
<dbReference type="Proteomes" id="UP000003688">
    <property type="component" value="Unassembled WGS sequence"/>
</dbReference>
<accession>B9XKQ6</accession>
<dbReference type="EMBL" id="ABOX02000026">
    <property type="protein sequence ID" value="EEF59549.1"/>
    <property type="molecule type" value="Genomic_DNA"/>
</dbReference>
<protein>
    <submittedName>
        <fullName evidence="2">Uncharacterized protein</fullName>
    </submittedName>
</protein>
<name>B9XKQ6_PEDPL</name>
<reference evidence="2 3" key="1">
    <citation type="journal article" date="2011" name="J. Bacteriol.">
        <title>Genome sequence of 'Pedosphaera parvula' Ellin514, an aerobic Verrucomicrobial isolate from pasture soil.</title>
        <authorList>
            <person name="Kant R."/>
            <person name="van Passel M.W."/>
            <person name="Sangwan P."/>
            <person name="Palva A."/>
            <person name="Lucas S."/>
            <person name="Copeland A."/>
            <person name="Lapidus A."/>
            <person name="Glavina Del Rio T."/>
            <person name="Dalin E."/>
            <person name="Tice H."/>
            <person name="Bruce D."/>
            <person name="Goodwin L."/>
            <person name="Pitluck S."/>
            <person name="Chertkov O."/>
            <person name="Larimer F.W."/>
            <person name="Land M.L."/>
            <person name="Hauser L."/>
            <person name="Brettin T.S."/>
            <person name="Detter J.C."/>
            <person name="Han S."/>
            <person name="de Vos W.M."/>
            <person name="Janssen P.H."/>
            <person name="Smidt H."/>
        </authorList>
    </citation>
    <scope>NUCLEOTIDE SEQUENCE [LARGE SCALE GENOMIC DNA]</scope>
    <source>
        <strain evidence="2 3">Ellin514</strain>
    </source>
</reference>
<comment type="caution">
    <text evidence="2">The sequence shown here is derived from an EMBL/GenBank/DDBJ whole genome shotgun (WGS) entry which is preliminary data.</text>
</comment>
<dbReference type="AlphaFoldDB" id="B9XKQ6"/>
<gene>
    <name evidence="2" type="ORF">Cflav_PD2456</name>
</gene>
<feature type="region of interest" description="Disordered" evidence="1">
    <location>
        <begin position="1"/>
        <end position="20"/>
    </location>
</feature>